<feature type="region of interest" description="Disordered" evidence="1">
    <location>
        <begin position="129"/>
        <end position="295"/>
    </location>
</feature>
<feature type="compositionally biased region" description="Basic and acidic residues" evidence="1">
    <location>
        <begin position="329"/>
        <end position="345"/>
    </location>
</feature>
<feature type="region of interest" description="Disordered" evidence="1">
    <location>
        <begin position="324"/>
        <end position="376"/>
    </location>
</feature>
<keyword evidence="5" id="KW-1185">Reference proteome</keyword>
<dbReference type="InterPro" id="IPR006594">
    <property type="entry name" value="LisH"/>
</dbReference>
<dbReference type="EMBL" id="JABWDY010008873">
    <property type="protein sequence ID" value="KAF5201862.1"/>
    <property type="molecule type" value="Genomic_DNA"/>
</dbReference>
<evidence type="ECO:0000256" key="1">
    <source>
        <dbReference type="SAM" id="MobiDB-lite"/>
    </source>
</evidence>
<comment type="caution">
    <text evidence="4">The sequence shown here is derived from an EMBL/GenBank/DDBJ whole genome shotgun (WGS) entry which is preliminary data.</text>
</comment>
<dbReference type="AlphaFoldDB" id="A0A7J6X0D5"/>
<dbReference type="Proteomes" id="UP000554482">
    <property type="component" value="Unassembled WGS sequence"/>
</dbReference>
<proteinExistence type="predicted"/>
<sequence length="459" mass="50505">MLQTLSEKTTKAAASSSPFAFVPRQVTLANNNMGSSKTLEIGNKTPTIVEPSIKKEKSKKKKKNISKDPNLLSIAAYLQHKGLTNTLAALQSEASIDELDYSEVHALDWETKHVESSKCDAKSNNKDLEKLDKEGQEESKCAAAVESSIKKKKSKESNASTVDSQPGDSNDITKCLNDSDDKSKSQLKKKNSKPGSEPLDGSLEAILAPTEETAPESQLDKPDKKSKEKKKKLISVENGGSEVCSLEGKLASEKSFDFKKENVSTLDDNSVGDKKSSKKRKRMPSEGNDIQPDDAVKPTIEIFEVMGKKDRVVESDGHTVDNKLNILAEGEKTPKGNDNQTKADLHGVGYLEKSGREGSAMQKSMKKQQNGSAEPKTVNAFQRVKIDEVEFADDRLQDNSYWAKDGADIGYGAKAQEVLGQVRGRDFRHEKTKKKRGSYRGGQIDLQTHSIKFNYSDEE</sequence>
<dbReference type="GO" id="GO:0005730">
    <property type="term" value="C:nucleolus"/>
    <property type="evidence" value="ECO:0007669"/>
    <property type="project" value="InterPro"/>
</dbReference>
<name>A0A7J6X0D5_THATH</name>
<dbReference type="InterPro" id="IPR039191">
    <property type="entry name" value="Nopp140-like"/>
</dbReference>
<organism evidence="4 5">
    <name type="scientific">Thalictrum thalictroides</name>
    <name type="common">Rue-anemone</name>
    <name type="synonym">Anemone thalictroides</name>
    <dbReference type="NCBI Taxonomy" id="46969"/>
    <lineage>
        <taxon>Eukaryota</taxon>
        <taxon>Viridiplantae</taxon>
        <taxon>Streptophyta</taxon>
        <taxon>Embryophyta</taxon>
        <taxon>Tracheophyta</taxon>
        <taxon>Spermatophyta</taxon>
        <taxon>Magnoliopsida</taxon>
        <taxon>Ranunculales</taxon>
        <taxon>Ranunculaceae</taxon>
        <taxon>Thalictroideae</taxon>
        <taxon>Thalictrum</taxon>
    </lineage>
</organism>
<reference evidence="4 5" key="1">
    <citation type="submission" date="2020-06" db="EMBL/GenBank/DDBJ databases">
        <title>Transcriptomic and genomic resources for Thalictrum thalictroides and T. hernandezii: Facilitating candidate gene discovery in an emerging model plant lineage.</title>
        <authorList>
            <person name="Arias T."/>
            <person name="Riano-Pachon D.M."/>
            <person name="Di Stilio V.S."/>
        </authorList>
    </citation>
    <scope>NUCLEOTIDE SEQUENCE [LARGE SCALE GENOMIC DNA]</scope>
    <source>
        <strain evidence="5">cv. WT478/WT964</strain>
        <tissue evidence="4">Leaves</tissue>
    </source>
</reference>
<gene>
    <name evidence="4" type="ORF">FRX31_008550</name>
</gene>
<dbReference type="Pfam" id="PF24951">
    <property type="entry name" value="LisH_PAC1"/>
    <property type="match status" value="1"/>
</dbReference>
<dbReference type="InterPro" id="IPR056795">
    <property type="entry name" value="PAC1-like_LisH-like_dom"/>
</dbReference>
<dbReference type="PROSITE" id="PS50896">
    <property type="entry name" value="LISH"/>
    <property type="match status" value="1"/>
</dbReference>
<dbReference type="InterPro" id="IPR007718">
    <property type="entry name" value="Srp40_C"/>
</dbReference>
<dbReference type="Pfam" id="PF05022">
    <property type="entry name" value="SRP40_C"/>
    <property type="match status" value="1"/>
</dbReference>
<feature type="domain" description="Srp40 C-terminal" evidence="2">
    <location>
        <begin position="381"/>
        <end position="453"/>
    </location>
</feature>
<dbReference type="PANTHER" id="PTHR23216">
    <property type="entry name" value="NUCLEOLAR AND COILED-BODY PHOSPHOPROTEIN 1"/>
    <property type="match status" value="1"/>
</dbReference>
<dbReference type="OrthoDB" id="5599646at2759"/>
<protein>
    <submittedName>
        <fullName evidence="4">Nucleolar and coiled-body phosphoprotein</fullName>
    </submittedName>
</protein>
<accession>A0A7J6X0D5</accession>
<feature type="compositionally biased region" description="Basic and acidic residues" evidence="1">
    <location>
        <begin position="129"/>
        <end position="140"/>
    </location>
</feature>
<feature type="domain" description="PAC1-like LisH-like dimerisation" evidence="3">
    <location>
        <begin position="73"/>
        <end position="98"/>
    </location>
</feature>
<evidence type="ECO:0000259" key="3">
    <source>
        <dbReference type="Pfam" id="PF24951"/>
    </source>
</evidence>
<evidence type="ECO:0000313" key="5">
    <source>
        <dbReference type="Proteomes" id="UP000554482"/>
    </source>
</evidence>
<evidence type="ECO:0000313" key="4">
    <source>
        <dbReference type="EMBL" id="KAF5201862.1"/>
    </source>
</evidence>
<feature type="compositionally biased region" description="Polar residues" evidence="1">
    <location>
        <begin position="161"/>
        <end position="172"/>
    </location>
</feature>
<evidence type="ECO:0000259" key="2">
    <source>
        <dbReference type="Pfam" id="PF05022"/>
    </source>
</evidence>
<feature type="compositionally biased region" description="Basic and acidic residues" evidence="1">
    <location>
        <begin position="250"/>
        <end position="262"/>
    </location>
</feature>
<dbReference type="PANTHER" id="PTHR23216:SF1">
    <property type="entry name" value="NUCLEOLAR AND COILED-BODY PHOSPHOPROTEIN 1"/>
    <property type="match status" value="1"/>
</dbReference>